<proteinExistence type="predicted"/>
<evidence type="ECO:0000259" key="3">
    <source>
        <dbReference type="Pfam" id="PF01433"/>
    </source>
</evidence>
<dbReference type="SUPFAM" id="SSF55486">
    <property type="entry name" value="Metalloproteases ('zincins'), catalytic domain"/>
    <property type="match status" value="1"/>
</dbReference>
<keyword evidence="2" id="KW-0732">Signal</keyword>
<dbReference type="InterPro" id="IPR014782">
    <property type="entry name" value="Peptidase_M1_dom"/>
</dbReference>
<evidence type="ECO:0000256" key="2">
    <source>
        <dbReference type="SAM" id="SignalP"/>
    </source>
</evidence>
<organism evidence="4 5">
    <name type="scientific">Dyella ginsengisoli</name>
    <dbReference type="NCBI Taxonomy" id="363848"/>
    <lineage>
        <taxon>Bacteria</taxon>
        <taxon>Pseudomonadati</taxon>
        <taxon>Pseudomonadota</taxon>
        <taxon>Gammaproteobacteria</taxon>
        <taxon>Lysobacterales</taxon>
        <taxon>Rhodanobacteraceae</taxon>
        <taxon>Dyella</taxon>
    </lineage>
</organism>
<reference evidence="4 5" key="1">
    <citation type="submission" date="2020-10" db="EMBL/GenBank/DDBJ databases">
        <title>Phylogeny of dyella-like bacteria.</title>
        <authorList>
            <person name="Fu J."/>
        </authorList>
    </citation>
    <scope>NUCLEOTIDE SEQUENCE [LARGE SCALE GENOMIC DNA]</scope>
    <source>
        <strain evidence="4 5">Gsoil3046</strain>
    </source>
</reference>
<dbReference type="RefSeq" id="WP_404631091.1">
    <property type="nucleotide sequence ID" value="NZ_JADIKM010000001.1"/>
</dbReference>
<dbReference type="Pfam" id="PF01433">
    <property type="entry name" value="Peptidase_M1"/>
    <property type="match status" value="1"/>
</dbReference>
<dbReference type="Gene3D" id="1.10.390.10">
    <property type="entry name" value="Neutral Protease Domain 2"/>
    <property type="match status" value="1"/>
</dbReference>
<accession>A0ABW8JRQ3</accession>
<dbReference type="InterPro" id="IPR027268">
    <property type="entry name" value="Peptidase_M4/M1_CTD_sf"/>
</dbReference>
<feature type="signal peptide" evidence="2">
    <location>
        <begin position="1"/>
        <end position="26"/>
    </location>
</feature>
<feature type="chain" id="PRO_5045891991" evidence="2">
    <location>
        <begin position="27"/>
        <end position="748"/>
    </location>
</feature>
<evidence type="ECO:0000256" key="1">
    <source>
        <dbReference type="SAM" id="MobiDB-lite"/>
    </source>
</evidence>
<sequence>MASSKRSGGLLPALLFLLAWPLGALAQQAAVSAPAPAAASTTAPAPAASVPDAPIPLAAPDAAAVSVPSAPGAWGGERSGSEPTLSDRVVSYRIEAELDAAKHAVHGTEQLQWRNRSDREVRSIYMHLYLNAFANQGSTFFTERGVLTAHGRGRGNASLEKGQWGWIDLNSVRQADTDLKYTFVQPDHGPATDRSVVRIDLAQPVPAGGTLTLDIDFLSQLPRVVERTGWFGDFNLVAQWFPKIGVLELPGERGATEVRWNCHEFHFNSEFYADFGLYDVKLTVPSDYTVGAVGELQGQPQSDGGKTTWHFVQGDVHDFAWVAAKGYKTLDGTYEGPGSPKVAVRVIYPPEYVASAQLVLKASIDSLGYFSRTLGAYPYRTLTAVVPPYNAGEAGGMEYPTFFTADGFSDVEPGTISQYMIDFVTIHEFGHGYFYGLLASNEFEEPMLDEGLNEYWDQRMLRERKQGIDLSTPFMNWLGVTPSMDGFTQERLTAGLRQPADPIGENAWDRLSSSSYGTVYSRTATAMHDLEERLGKDVMEKGFAEYYKRWRFRHPSVADLRATLIDVSGKPDVVNQVFDQVAYGTAWVDDAVTAIDTEEVTPQAGTFLKDGQRSELDTAALDKQLDKQRADWKKAHPKARPGEGPFPWRSTVTVRRYGAGAPQTLRLTYADGGHEDLRWNDDRRWVRFVVTKPSKVVSAELDPAQTVYLDANKLNDSYASKPDGSAARRWAADAAALLQNLYSLLGTL</sequence>
<dbReference type="CDD" id="cd09604">
    <property type="entry name" value="M1_APN_like"/>
    <property type="match status" value="1"/>
</dbReference>
<feature type="region of interest" description="Disordered" evidence="1">
    <location>
        <begin position="628"/>
        <end position="647"/>
    </location>
</feature>
<keyword evidence="5" id="KW-1185">Reference proteome</keyword>
<name>A0ABW8JRQ3_9GAMM</name>
<protein>
    <submittedName>
        <fullName evidence="4">M1 family metallopeptidase</fullName>
    </submittedName>
</protein>
<dbReference type="Proteomes" id="UP001620460">
    <property type="component" value="Unassembled WGS sequence"/>
</dbReference>
<gene>
    <name evidence="4" type="ORF">ISP17_06220</name>
</gene>
<evidence type="ECO:0000313" key="5">
    <source>
        <dbReference type="Proteomes" id="UP001620460"/>
    </source>
</evidence>
<evidence type="ECO:0000313" key="4">
    <source>
        <dbReference type="EMBL" id="MFK2903548.1"/>
    </source>
</evidence>
<dbReference type="EMBL" id="JADIKM010000001">
    <property type="protein sequence ID" value="MFK2903548.1"/>
    <property type="molecule type" value="Genomic_DNA"/>
</dbReference>
<comment type="caution">
    <text evidence="4">The sequence shown here is derived from an EMBL/GenBank/DDBJ whole genome shotgun (WGS) entry which is preliminary data.</text>
</comment>
<feature type="domain" description="Peptidase M1 membrane alanine aminopeptidase" evidence="3">
    <location>
        <begin position="376"/>
        <end position="579"/>
    </location>
</feature>